<dbReference type="InterPro" id="IPR036188">
    <property type="entry name" value="FAD/NAD-bd_sf"/>
</dbReference>
<evidence type="ECO:0000256" key="6">
    <source>
        <dbReference type="ARBA" id="ARBA00022827"/>
    </source>
</evidence>
<evidence type="ECO:0000256" key="1">
    <source>
        <dbReference type="ARBA" id="ARBA00001974"/>
    </source>
</evidence>
<evidence type="ECO:0000256" key="4">
    <source>
        <dbReference type="ARBA" id="ARBA00022630"/>
    </source>
</evidence>
<dbReference type="Gene3D" id="1.10.150.570">
    <property type="entry name" value="GidA associated domain, C-terminal subdomain"/>
    <property type="match status" value="1"/>
</dbReference>
<dbReference type="Gene3D" id="3.50.50.60">
    <property type="entry name" value="FAD/NAD(P)-binding domain"/>
    <property type="match status" value="2"/>
</dbReference>
<keyword evidence="5" id="KW-0819">tRNA processing</keyword>
<dbReference type="InterPro" id="IPR020595">
    <property type="entry name" value="MnmG-rel_CS"/>
</dbReference>
<name>D7CWD8_TRURR</name>
<dbReference type="NCBIfam" id="TIGR00136">
    <property type="entry name" value="mnmG_gidA"/>
    <property type="match status" value="1"/>
</dbReference>
<dbReference type="InterPro" id="IPR040131">
    <property type="entry name" value="MnmG_N"/>
</dbReference>
<evidence type="ECO:0000256" key="3">
    <source>
        <dbReference type="ARBA" id="ARBA00020461"/>
    </source>
</evidence>
<comment type="similarity">
    <text evidence="2">Belongs to the MnmG family.</text>
</comment>
<dbReference type="eggNOG" id="COG0445">
    <property type="taxonomic scope" value="Bacteria"/>
</dbReference>
<dbReference type="GO" id="GO:0030488">
    <property type="term" value="P:tRNA methylation"/>
    <property type="evidence" value="ECO:0007669"/>
    <property type="project" value="TreeGrafter"/>
</dbReference>
<dbReference type="GO" id="GO:0050660">
    <property type="term" value="F:flavin adenine dinucleotide binding"/>
    <property type="evidence" value="ECO:0007669"/>
    <property type="project" value="InterPro"/>
</dbReference>
<comment type="cofactor">
    <cofactor evidence="1">
        <name>FAD</name>
        <dbReference type="ChEBI" id="CHEBI:57692"/>
    </cofactor>
</comment>
<dbReference type="Gene3D" id="1.10.10.1800">
    <property type="entry name" value="tRNA uridine 5-carboxymethylaminomethyl modification enzyme MnmG/GidA"/>
    <property type="match status" value="1"/>
</dbReference>
<dbReference type="GO" id="GO:0002098">
    <property type="term" value="P:tRNA wobble uridine modification"/>
    <property type="evidence" value="ECO:0007669"/>
    <property type="project" value="InterPro"/>
</dbReference>
<dbReference type="Pfam" id="PF13932">
    <property type="entry name" value="SAM_GIDA_C"/>
    <property type="match status" value="1"/>
</dbReference>
<dbReference type="GO" id="GO:0005829">
    <property type="term" value="C:cytosol"/>
    <property type="evidence" value="ECO:0007669"/>
    <property type="project" value="TreeGrafter"/>
</dbReference>
<evidence type="ECO:0000256" key="2">
    <source>
        <dbReference type="ARBA" id="ARBA00007653"/>
    </source>
</evidence>
<dbReference type="FunFam" id="3.50.50.60:FF:000002">
    <property type="entry name" value="tRNA uridine 5-carboxymethylaminomethyl modification enzyme MnmG"/>
    <property type="match status" value="1"/>
</dbReference>
<dbReference type="Pfam" id="PF01134">
    <property type="entry name" value="GIDA"/>
    <property type="match status" value="1"/>
</dbReference>
<evidence type="ECO:0000256" key="7">
    <source>
        <dbReference type="ARBA" id="ARBA00023027"/>
    </source>
</evidence>
<gene>
    <name evidence="11" type="ordered locus">Trad_2994</name>
</gene>
<evidence type="ECO:0000313" key="12">
    <source>
        <dbReference type="Proteomes" id="UP000000379"/>
    </source>
</evidence>
<dbReference type="EMBL" id="CP002049">
    <property type="protein sequence ID" value="ADI16088.1"/>
    <property type="molecule type" value="Genomic_DNA"/>
</dbReference>
<dbReference type="InterPro" id="IPR002218">
    <property type="entry name" value="MnmG-rel"/>
</dbReference>
<dbReference type="KEGG" id="tra:Trad_2994"/>
<keyword evidence="6" id="KW-0274">FAD</keyword>
<dbReference type="SMART" id="SM01228">
    <property type="entry name" value="GIDA_assoc_3"/>
    <property type="match status" value="1"/>
</dbReference>
<evidence type="ECO:0000256" key="5">
    <source>
        <dbReference type="ARBA" id="ARBA00022694"/>
    </source>
</evidence>
<reference evidence="11 12" key="2">
    <citation type="journal article" date="2011" name="Stand. Genomic Sci.">
        <title>Complete genome sequence of Truepera radiovictrix type strain (RQ-24).</title>
        <authorList>
            <person name="Ivanova N."/>
            <person name="Rohde C."/>
            <person name="Munk C."/>
            <person name="Nolan M."/>
            <person name="Lucas S."/>
            <person name="Del Rio T.G."/>
            <person name="Tice H."/>
            <person name="Deshpande S."/>
            <person name="Cheng J.F."/>
            <person name="Tapia R."/>
            <person name="Han C."/>
            <person name="Goodwin L."/>
            <person name="Pitluck S."/>
            <person name="Liolios K."/>
            <person name="Mavromatis K."/>
            <person name="Mikhailova N."/>
            <person name="Pati A."/>
            <person name="Chen A."/>
            <person name="Palaniappan K."/>
            <person name="Land M."/>
            <person name="Hauser L."/>
            <person name="Chang Y.J."/>
            <person name="Jeffries C.D."/>
            <person name="Brambilla E."/>
            <person name="Rohde M."/>
            <person name="Goker M."/>
            <person name="Tindall B.J."/>
            <person name="Woyke T."/>
            <person name="Bristow J."/>
            <person name="Eisen J.A."/>
            <person name="Markowitz V."/>
            <person name="Hugenholtz P."/>
            <person name="Kyrpides N.C."/>
            <person name="Klenk H.P."/>
            <person name="Lapidus A."/>
        </authorList>
    </citation>
    <scope>NUCLEOTIDE SEQUENCE [LARGE SCALE GENOMIC DNA]</scope>
    <source>
        <strain evidence="12">DSM 17093 / CIP 108686 / LMG 22925 / RQ-24</strain>
    </source>
</reference>
<dbReference type="PROSITE" id="PS01281">
    <property type="entry name" value="GIDA_2"/>
    <property type="match status" value="1"/>
</dbReference>
<dbReference type="InterPro" id="IPR044920">
    <property type="entry name" value="MnmG_C_subdom_sf"/>
</dbReference>
<evidence type="ECO:0000259" key="10">
    <source>
        <dbReference type="SMART" id="SM01228"/>
    </source>
</evidence>
<evidence type="ECO:0000256" key="9">
    <source>
        <dbReference type="ARBA" id="ARBA00031800"/>
    </source>
</evidence>
<proteinExistence type="inferred from homology"/>
<dbReference type="HOGENOM" id="CLU_007831_2_2_0"/>
<evidence type="ECO:0000256" key="8">
    <source>
        <dbReference type="ARBA" id="ARBA00025948"/>
    </source>
</evidence>
<dbReference type="STRING" id="649638.Trad_2994"/>
<evidence type="ECO:0000313" key="11">
    <source>
        <dbReference type="EMBL" id="ADI16088.1"/>
    </source>
</evidence>
<dbReference type="InterPro" id="IPR026904">
    <property type="entry name" value="MnmG_C"/>
</dbReference>
<dbReference type="PANTHER" id="PTHR11806">
    <property type="entry name" value="GLUCOSE INHIBITED DIVISION PROTEIN A"/>
    <property type="match status" value="1"/>
</dbReference>
<keyword evidence="7" id="KW-0520">NAD</keyword>
<dbReference type="Pfam" id="PF21680">
    <property type="entry name" value="GIDA_C_1st"/>
    <property type="match status" value="1"/>
</dbReference>
<dbReference type="Proteomes" id="UP000000379">
    <property type="component" value="Chromosome"/>
</dbReference>
<dbReference type="InterPro" id="IPR004416">
    <property type="entry name" value="MnmG"/>
</dbReference>
<dbReference type="PROSITE" id="PS01280">
    <property type="entry name" value="GIDA_1"/>
    <property type="match status" value="1"/>
</dbReference>
<dbReference type="InterPro" id="IPR047001">
    <property type="entry name" value="MnmG_C_subdom"/>
</dbReference>
<comment type="subunit">
    <text evidence="8">Homodimer. Heterotetramer of two MnmE and two MnmG subunits.</text>
</comment>
<organism evidence="11 12">
    <name type="scientific">Truepera radiovictrix (strain DSM 17093 / CIP 108686 / LMG 22925 / RQ-24)</name>
    <dbReference type="NCBI Taxonomy" id="649638"/>
    <lineage>
        <taxon>Bacteria</taxon>
        <taxon>Thermotogati</taxon>
        <taxon>Deinococcota</taxon>
        <taxon>Deinococci</taxon>
        <taxon>Trueperales</taxon>
        <taxon>Trueperaceae</taxon>
        <taxon>Truepera</taxon>
    </lineage>
</organism>
<dbReference type="SUPFAM" id="SSF51905">
    <property type="entry name" value="FAD/NAD(P)-binding domain"/>
    <property type="match status" value="1"/>
</dbReference>
<dbReference type="AlphaFoldDB" id="D7CWD8"/>
<protein>
    <recommendedName>
        <fullName evidence="3">tRNA uridine 5-carboxymethylaminomethyl modification enzyme MnmG</fullName>
    </recommendedName>
    <alternativeName>
        <fullName evidence="9">Glucose-inhibited division protein A</fullName>
    </alternativeName>
</protein>
<dbReference type="PANTHER" id="PTHR11806:SF0">
    <property type="entry name" value="PROTEIN MTO1 HOMOLOG, MITOCHONDRIAL"/>
    <property type="match status" value="1"/>
</dbReference>
<dbReference type="InterPro" id="IPR049312">
    <property type="entry name" value="GIDA_C_N"/>
</dbReference>
<keyword evidence="12" id="KW-1185">Reference proteome</keyword>
<sequence length="606" mass="65337">MVVGGGHAGIEAAHAAARLGARVALTLPNPDKIGLMPCNPAIGGPGKSQLVFEVHALGGVMGRLADATAIHARTLNASKGPAVQSLRVQNERDDYAAAARALVEATPGIEIVRGEIAELLVTATGNAPQLRGVRLTDGRVLRAPSVVLCTGTFLAGVVWYGKQQRPAGRQGEAPARHLSRSLRATGHALLRFKTGTPPRIRADSVDFGVLEVVPADDPPGSFSGSPGPRATSSPTWLTHTTPETHALIQANLAHSAMYGGEIEGRGPRYCPSIEDKVVRFADKERHLLFVEPDGAGTSEVYLQGFSSSMPPALQDEMIRTLPGFERAVIQRYAYAVEYDALDPTQLDTTLMSKRLPGLFSAGQINGTSGYEEAAAQGLVAGVNAARFAAGQRPVSVRRDEGYIGVLLDDLVRWGIDEPYRMLTSRNEYRLLHRQDNADERLLPLGHAWGLRDDAALRALRRSEAAVAAELERLRRTRIDGVPADRVLCRPGMHYAALLERLGPPTPPLSPEEARKVEILTKYAAYIERSRRELQARAAYETLDLTRTDFRRVGSLSAEGLEVLLRERPATLGAAGRLRGVRDSDLTALLVHCRRRSGDTPLAASSA</sequence>
<keyword evidence="4" id="KW-0285">Flavoprotein</keyword>
<accession>D7CWD8</accession>
<reference evidence="12" key="1">
    <citation type="submission" date="2010-05" db="EMBL/GenBank/DDBJ databases">
        <title>The complete genome of Truepera radiovictris DSM 17093.</title>
        <authorList>
            <consortium name="US DOE Joint Genome Institute (JGI-PGF)"/>
            <person name="Lucas S."/>
            <person name="Copeland A."/>
            <person name="Lapidus A."/>
            <person name="Glavina del Rio T."/>
            <person name="Dalin E."/>
            <person name="Tice H."/>
            <person name="Bruce D."/>
            <person name="Goodwin L."/>
            <person name="Pitluck S."/>
            <person name="Kyrpides N."/>
            <person name="Mavromatis K."/>
            <person name="Ovchinnikova G."/>
            <person name="Munk A.C."/>
            <person name="Detter J.C."/>
            <person name="Han C."/>
            <person name="Tapia R."/>
            <person name="Land M."/>
            <person name="Hauser L."/>
            <person name="Markowitz V."/>
            <person name="Cheng J.-F."/>
            <person name="Hugenholtz P."/>
            <person name="Woyke T."/>
            <person name="Wu D."/>
            <person name="Tindall B."/>
            <person name="Pomrenke H.G."/>
            <person name="Brambilla E."/>
            <person name="Klenk H.-P."/>
            <person name="Eisen J.A."/>
        </authorList>
    </citation>
    <scope>NUCLEOTIDE SEQUENCE [LARGE SCALE GENOMIC DNA]</scope>
    <source>
        <strain evidence="12">DSM 17093 / CIP 108686 / LMG 22925 / RQ-24</strain>
    </source>
</reference>
<feature type="domain" description="tRNA uridine 5-carboxymethylaminomethyl modification enzyme C-terminal subdomain" evidence="10">
    <location>
        <begin position="520"/>
        <end position="590"/>
    </location>
</feature>